<comment type="subcellular location">
    <subcellularLocation>
        <location evidence="1">Cytoplasm</location>
        <location evidence="1">Cytoskeleton</location>
    </subcellularLocation>
</comment>
<accession>A0A3P8B1Y3</accession>
<keyword evidence="6" id="KW-0812">Transmembrane</keyword>
<dbReference type="GO" id="GO:0000226">
    <property type="term" value="P:microtubule cytoskeleton organization"/>
    <property type="evidence" value="ECO:0007669"/>
    <property type="project" value="TreeGrafter"/>
</dbReference>
<keyword evidence="5" id="KW-0206">Cytoskeleton</keyword>
<gene>
    <name evidence="7" type="ORF">SMRZ_LOCUS6347</name>
</gene>
<dbReference type="GO" id="GO:0043005">
    <property type="term" value="C:neuron projection"/>
    <property type="evidence" value="ECO:0007669"/>
    <property type="project" value="TreeGrafter"/>
</dbReference>
<keyword evidence="6" id="KW-0472">Membrane</keyword>
<dbReference type="GO" id="GO:0008017">
    <property type="term" value="F:microtubule binding"/>
    <property type="evidence" value="ECO:0007669"/>
    <property type="project" value="InterPro"/>
</dbReference>
<dbReference type="InterPro" id="IPR027324">
    <property type="entry name" value="MAP2/MAP4/Tau"/>
</dbReference>
<dbReference type="PANTHER" id="PTHR11501">
    <property type="entry name" value="MICROTUBULE-ASSOCIATED PROTEIN"/>
    <property type="match status" value="1"/>
</dbReference>
<feature type="transmembrane region" description="Helical" evidence="6">
    <location>
        <begin position="12"/>
        <end position="34"/>
    </location>
</feature>
<dbReference type="GO" id="GO:0005856">
    <property type="term" value="C:cytoskeleton"/>
    <property type="evidence" value="ECO:0007669"/>
    <property type="project" value="UniProtKB-SubCell"/>
</dbReference>
<keyword evidence="3" id="KW-0597">Phosphoprotein</keyword>
<evidence type="ECO:0000313" key="8">
    <source>
        <dbReference type="Proteomes" id="UP000277204"/>
    </source>
</evidence>
<keyword evidence="2" id="KW-0963">Cytoplasm</keyword>
<organism evidence="7 8">
    <name type="scientific">Schistosoma margrebowiei</name>
    <dbReference type="NCBI Taxonomy" id="48269"/>
    <lineage>
        <taxon>Eukaryota</taxon>
        <taxon>Metazoa</taxon>
        <taxon>Spiralia</taxon>
        <taxon>Lophotrochozoa</taxon>
        <taxon>Platyhelminthes</taxon>
        <taxon>Trematoda</taxon>
        <taxon>Digenea</taxon>
        <taxon>Strigeidida</taxon>
        <taxon>Schistosomatoidea</taxon>
        <taxon>Schistosomatidae</taxon>
        <taxon>Schistosoma</taxon>
    </lineage>
</organism>
<evidence type="ECO:0000256" key="1">
    <source>
        <dbReference type="ARBA" id="ARBA00004245"/>
    </source>
</evidence>
<dbReference type="Proteomes" id="UP000277204">
    <property type="component" value="Unassembled WGS sequence"/>
</dbReference>
<proteinExistence type="predicted"/>
<evidence type="ECO:0000256" key="6">
    <source>
        <dbReference type="SAM" id="Phobius"/>
    </source>
</evidence>
<evidence type="ECO:0000256" key="4">
    <source>
        <dbReference type="ARBA" id="ARBA00022737"/>
    </source>
</evidence>
<dbReference type="PANTHER" id="PTHR11501:SF18">
    <property type="entry name" value="MICROTUBULE-ASSOCIATED PROTEIN"/>
    <property type="match status" value="1"/>
</dbReference>
<dbReference type="PROSITE" id="PS51491">
    <property type="entry name" value="TAU_MAP_2"/>
    <property type="match status" value="2"/>
</dbReference>
<name>A0A3P8B1Y3_9TREM</name>
<keyword evidence="6" id="KW-1133">Transmembrane helix</keyword>
<sequence length="102" mass="11155">MFDNDVNNKRSFTISVLSFFLDCVITVAIVVVVFQVQIFNEKVIVNTVAGKCNSLANVKHKPGGGNLQIIDQKLDFSSNTQSKVRSFQNIKHVPGGGDKKAS</sequence>
<keyword evidence="8" id="KW-1185">Reference proteome</keyword>
<dbReference type="Pfam" id="PF00418">
    <property type="entry name" value="Tubulin-binding"/>
    <property type="match status" value="2"/>
</dbReference>
<protein>
    <recommendedName>
        <fullName evidence="9">Microtubule-associated protein</fullName>
    </recommendedName>
</protein>
<evidence type="ECO:0000256" key="2">
    <source>
        <dbReference type="ARBA" id="ARBA00022490"/>
    </source>
</evidence>
<dbReference type="EMBL" id="UZAI01002346">
    <property type="protein sequence ID" value="VDO70648.1"/>
    <property type="molecule type" value="Genomic_DNA"/>
</dbReference>
<keyword evidence="4" id="KW-0677">Repeat</keyword>
<reference evidence="7 8" key="1">
    <citation type="submission" date="2018-11" db="EMBL/GenBank/DDBJ databases">
        <authorList>
            <consortium name="Pathogen Informatics"/>
        </authorList>
    </citation>
    <scope>NUCLEOTIDE SEQUENCE [LARGE SCALE GENOMIC DNA]</scope>
    <source>
        <strain evidence="7 8">Zambia</strain>
    </source>
</reference>
<dbReference type="AlphaFoldDB" id="A0A3P8B1Y3"/>
<evidence type="ECO:0000256" key="5">
    <source>
        <dbReference type="ARBA" id="ARBA00023212"/>
    </source>
</evidence>
<dbReference type="InterPro" id="IPR001084">
    <property type="entry name" value="MAP_tubulin-bd_rpt"/>
</dbReference>
<evidence type="ECO:0008006" key="9">
    <source>
        <dbReference type="Google" id="ProtNLM"/>
    </source>
</evidence>
<evidence type="ECO:0000313" key="7">
    <source>
        <dbReference type="EMBL" id="VDO70648.1"/>
    </source>
</evidence>
<evidence type="ECO:0000256" key="3">
    <source>
        <dbReference type="ARBA" id="ARBA00022553"/>
    </source>
</evidence>
<dbReference type="GO" id="GO:0031175">
    <property type="term" value="P:neuron projection development"/>
    <property type="evidence" value="ECO:0007669"/>
    <property type="project" value="TreeGrafter"/>
</dbReference>